<feature type="domain" description="Trimeric autotransporter adhesin YadA-like head" evidence="13">
    <location>
        <begin position="348"/>
        <end position="371"/>
    </location>
</feature>
<feature type="coiled-coil region" evidence="11">
    <location>
        <begin position="1460"/>
        <end position="1501"/>
    </location>
</feature>
<feature type="domain" description="Trimeric autotransporter adhesin YadA-like stalk" evidence="14">
    <location>
        <begin position="522"/>
        <end position="555"/>
    </location>
</feature>
<evidence type="ECO:0000256" key="9">
    <source>
        <dbReference type="ARBA" id="ARBA00023136"/>
    </source>
</evidence>
<keyword evidence="6" id="KW-0812">Transmembrane</keyword>
<dbReference type="HOGENOM" id="CLU_248612_0_0_0"/>
<feature type="domain" description="Trimeric autotransporter adhesin YadA-like C-terminal membrane anchor" evidence="12">
    <location>
        <begin position="1388"/>
        <end position="1442"/>
    </location>
</feature>
<dbReference type="KEGG" id="sns:VC03_05870"/>
<dbReference type="InterPro" id="IPR045584">
    <property type="entry name" value="Pilin-like"/>
</dbReference>
<evidence type="ECO:0000256" key="4">
    <source>
        <dbReference type="ARBA" id="ARBA00022448"/>
    </source>
</evidence>
<evidence type="ECO:0000256" key="5">
    <source>
        <dbReference type="ARBA" id="ARBA00022452"/>
    </source>
</evidence>
<evidence type="ECO:0008006" key="17">
    <source>
        <dbReference type="Google" id="ProtNLM"/>
    </source>
</evidence>
<dbReference type="InterPro" id="IPR011049">
    <property type="entry name" value="Serralysin-like_metalloprot_C"/>
</dbReference>
<dbReference type="InterPro" id="IPR008640">
    <property type="entry name" value="Adhesin_Head_dom"/>
</dbReference>
<dbReference type="Proteomes" id="UP000033103">
    <property type="component" value="Chromosome"/>
</dbReference>
<keyword evidence="4" id="KW-0813">Transport</keyword>
<dbReference type="Gene3D" id="3.30.1300.30">
    <property type="entry name" value="GSPII I/J protein-like"/>
    <property type="match status" value="1"/>
</dbReference>
<sequence length="1502" mass="163002">MKNEALKFLKKICKNRVKVTKRMVIFFLMTGGLLLSQVNFSETVDETKPATIKDLKDYDYPNSLHFVSVQYSDEDVKEYKDYNKYLDLLKEKIGYLKEVALEEANGKDKKKIKEINQKARDVKKQMDKLKETNKLISQKVSNKIEGKFKTKDSEEINKEYTERMNEINKLGTNFNNLGIDFAHSIAIGKGAEIKGENGIAIGVDTLSGKDSISLGKDAIADGEGNIAIGRDATLFSKTFKGKVGQQIARILNTPDTIVKFENEGNVEYKKTIVIGDGTKSSGNSNIAIGDNAIAMKKRLTLSTKDNGVLSDKNGVEIDAKNWNDIAKQFYSPGEDDKGYYKFEVKPVENAIALGKNASAFADNVIAIGKGAISGFESAVSIGENADTEGKNSVAIGKNSIIFGESSVAIGEGSRTGKIKYVLKTIEGKDTVEKIEEFDTLEAAKQELEKKNDLSKIYRIEVGGEKSEYSVAIGKDSAVEHSGSVAIGADSLAVKSNGKSAFTEVDHTSGETVSFGKEDRKRRLTNVADGSADSDAVTVAQLKKAINDNKGGSGGSAVADGKYANISLSNIDETAKNTIKDKAKESIEIVEDKKESSKNDSGIVVTKSEDKNSHKDTYKIKLDESKVKEIAGTTNLATEYAKVAADNIAVNKWAEKLGTGSITTNETNLVTGKTVFNAIKNSKTKVEKEGDIITLTATPSTDDGISSVTYKLGIDDTKLKAKINESKVSVEQGEGIKVTSTANKYTVALADELKTKIDGALQSSVADGKYANISLSNIDETAKNTIKDKAKESIEIVEDKKESSKNDSGIVVTKSEDKNSHKDTYKIKLDESKVKEIAGTTNLATEYAKVDADNITVNKWAEKLGTGSITTNETNLVTGKTVYNAIKNSKTKVEKEGDIITLTTTPSTDDGISSVTYKLGIDDTKLKAKINESKVSVEQGEGIKVTSTANKYTVALADELKTKIDGALQSSVADGKYANISLSNIDETAKNTIKDKAKESIEIVEDKKESSKNDSGIVVTKSEDKNSHKDTYKIKLDESKVKEIAGTTNLATEYAKVAADNIAVNKWAEKLGTGKVANGDAGLVTGSTIYNYMTTFKQQLSSESTKDLAKKLNADADNLSETGKTTLTNKLGTGEVAENNTNLVTGGKVYTKLNEIKTDLDNKYKGLNTQVTTNTGDITALKTTVEGLKNTTQEINNIKTKLDDKLDKNDLSITGDNYITADKDDKFNYTLKVNKTKLESDLDLTNNNSINSIFNTKLGNINTNIGELKTSLETNTNNINSLTTKADTNTSSIIKLQQDMGNKLNADATNLSETGKTNLIDKLSKDSNIAKPKDRLVTDRQVNTYLSRYNDALGVVDKKSTVALEKSELALGGVANAVAMANLVQVNSYSDYRHNLSAAYGYYGGSHALAVGFSGTNEERNFVYKLSGSVNNKGNLAFGVGAGVMLGDKDERLTTEYSTKLKTVEKDLVEANKKIKEYEERQKATDIKVKELERKLNQILNKH</sequence>
<dbReference type="Pfam" id="PF03895">
    <property type="entry name" value="YadA_anchor"/>
    <property type="match status" value="1"/>
</dbReference>
<dbReference type="PATRIC" id="fig|1069640.6.peg.1165"/>
<protein>
    <recommendedName>
        <fullName evidence="17">Trimeric autotransporter adhesin YadA-like C-terminal membrane anchor domain-containing protein</fullName>
    </recommendedName>
</protein>
<dbReference type="GO" id="GO:0015031">
    <property type="term" value="P:protein transport"/>
    <property type="evidence" value="ECO:0007669"/>
    <property type="project" value="UniProtKB-KW"/>
</dbReference>
<evidence type="ECO:0000256" key="6">
    <source>
        <dbReference type="ARBA" id="ARBA00022692"/>
    </source>
</evidence>
<evidence type="ECO:0000256" key="2">
    <source>
        <dbReference type="ARBA" id="ARBA00004442"/>
    </source>
</evidence>
<gene>
    <name evidence="15" type="ORF">VC03_05870</name>
</gene>
<keyword evidence="9" id="KW-0472">Membrane</keyword>
<keyword evidence="10" id="KW-0998">Cell outer membrane</keyword>
<evidence type="ECO:0000256" key="11">
    <source>
        <dbReference type="SAM" id="Coils"/>
    </source>
</evidence>
<evidence type="ECO:0000259" key="13">
    <source>
        <dbReference type="Pfam" id="PF05658"/>
    </source>
</evidence>
<accession>A0A0E3UV64</accession>
<name>A0A0E3UV64_9FUSO</name>
<feature type="domain" description="Trimeric autotransporter adhesin YadA-like head" evidence="13">
    <location>
        <begin position="207"/>
        <end position="232"/>
    </location>
</feature>
<dbReference type="InterPro" id="IPR008635">
    <property type="entry name" value="Coiled_stalk_dom"/>
</dbReference>
<keyword evidence="8" id="KW-0653">Protein transport</keyword>
<dbReference type="EMBL" id="CP011280">
    <property type="protein sequence ID" value="AKC95998.1"/>
    <property type="molecule type" value="Genomic_DNA"/>
</dbReference>
<evidence type="ECO:0000256" key="10">
    <source>
        <dbReference type="ARBA" id="ARBA00023237"/>
    </source>
</evidence>
<feature type="coiled-coil region" evidence="11">
    <location>
        <begin position="112"/>
        <end position="139"/>
    </location>
</feature>
<evidence type="ECO:0000259" key="14">
    <source>
        <dbReference type="Pfam" id="PF05662"/>
    </source>
</evidence>
<dbReference type="SUPFAM" id="SSF54523">
    <property type="entry name" value="Pili subunits"/>
    <property type="match status" value="1"/>
</dbReference>
<dbReference type="RefSeq" id="WP_046329102.1">
    <property type="nucleotide sequence ID" value="NZ_CP011280.1"/>
</dbReference>
<evidence type="ECO:0000256" key="1">
    <source>
        <dbReference type="ARBA" id="ARBA00004241"/>
    </source>
</evidence>
<evidence type="ECO:0000313" key="15">
    <source>
        <dbReference type="EMBL" id="AKC95998.1"/>
    </source>
</evidence>
<comment type="similarity">
    <text evidence="3">Belongs to the autotransporter-2 (AT-2) (TC 1.B.40) family.</text>
</comment>
<dbReference type="STRING" id="187101.VC03_05870"/>
<evidence type="ECO:0000259" key="12">
    <source>
        <dbReference type="Pfam" id="PF03895"/>
    </source>
</evidence>
<evidence type="ECO:0000256" key="3">
    <source>
        <dbReference type="ARBA" id="ARBA00005848"/>
    </source>
</evidence>
<feature type="coiled-coil region" evidence="11">
    <location>
        <begin position="430"/>
        <end position="460"/>
    </location>
</feature>
<evidence type="ECO:0000256" key="8">
    <source>
        <dbReference type="ARBA" id="ARBA00022927"/>
    </source>
</evidence>
<dbReference type="Pfam" id="PF05662">
    <property type="entry name" value="YadA_stalk"/>
    <property type="match status" value="1"/>
</dbReference>
<dbReference type="GO" id="GO:0009279">
    <property type="term" value="C:cell outer membrane"/>
    <property type="evidence" value="ECO:0007669"/>
    <property type="project" value="UniProtKB-SubCell"/>
</dbReference>
<comment type="subcellular location">
    <subcellularLocation>
        <location evidence="2">Cell outer membrane</location>
    </subcellularLocation>
    <subcellularLocation>
        <location evidence="1">Cell surface</location>
    </subcellularLocation>
</comment>
<keyword evidence="5" id="KW-1134">Transmembrane beta strand</keyword>
<dbReference type="Gene3D" id="2.150.10.10">
    <property type="entry name" value="Serralysin-like metalloprotease, C-terminal"/>
    <property type="match status" value="3"/>
</dbReference>
<evidence type="ECO:0000256" key="7">
    <source>
        <dbReference type="ARBA" id="ARBA00022729"/>
    </source>
</evidence>
<feature type="domain" description="Trimeric autotransporter adhesin YadA-like head" evidence="13">
    <location>
        <begin position="467"/>
        <end position="490"/>
    </location>
</feature>
<reference evidence="15 16" key="1">
    <citation type="journal article" date="2012" name="BMC Genomics">
        <title>Genomic sequence analysis and characterization of Sneathia amnii sp. nov.</title>
        <authorList>
            <consortium name="Vaginal Microbiome Consortium (additional members)"/>
            <person name="Harwich M.D.Jr."/>
            <person name="Serrano M.G."/>
            <person name="Fettweis J.M."/>
            <person name="Alves J.M."/>
            <person name="Reimers M.A."/>
            <person name="Buck G.A."/>
            <person name="Jefferson K.K."/>
        </authorList>
    </citation>
    <scope>NUCLEOTIDE SEQUENCE [LARGE SCALE GENOMIC DNA]</scope>
    <source>
        <strain evidence="15 16">SN35</strain>
    </source>
</reference>
<evidence type="ECO:0000313" key="16">
    <source>
        <dbReference type="Proteomes" id="UP000033103"/>
    </source>
</evidence>
<organism evidence="15 16">
    <name type="scientific">Sneathia vaginalis</name>
    <dbReference type="NCBI Taxonomy" id="187101"/>
    <lineage>
        <taxon>Bacteria</taxon>
        <taxon>Fusobacteriati</taxon>
        <taxon>Fusobacteriota</taxon>
        <taxon>Fusobacteriia</taxon>
        <taxon>Fusobacteriales</taxon>
        <taxon>Leptotrichiaceae</taxon>
        <taxon>Sneathia</taxon>
    </lineage>
</organism>
<dbReference type="SUPFAM" id="SSF101967">
    <property type="entry name" value="Adhesin YadA, collagen-binding domain"/>
    <property type="match status" value="2"/>
</dbReference>
<feature type="domain" description="Trimeric autotransporter adhesin YadA-like head" evidence="13">
    <location>
        <begin position="377"/>
        <end position="399"/>
    </location>
</feature>
<dbReference type="InterPro" id="IPR005594">
    <property type="entry name" value="YadA_C"/>
</dbReference>
<keyword evidence="16" id="KW-1185">Reference proteome</keyword>
<proteinExistence type="inferred from homology"/>
<keyword evidence="11" id="KW-0175">Coiled coil</keyword>
<dbReference type="GO" id="GO:0009986">
    <property type="term" value="C:cell surface"/>
    <property type="evidence" value="ECO:0007669"/>
    <property type="project" value="UniProtKB-SubCell"/>
</dbReference>
<dbReference type="Pfam" id="PF05658">
    <property type="entry name" value="YadA_head"/>
    <property type="match status" value="4"/>
</dbReference>
<dbReference type="OrthoDB" id="95679at2"/>
<keyword evidence="7" id="KW-0732">Signal</keyword>